<dbReference type="AlphaFoldDB" id="E9GGS5"/>
<sequence length="193" mass="21448">MSSTEKVHDANEAQGLACRTRPAVSRDAKQIESTCNTQETALLGTDLGSTAEEVTHQGRLSHAREDAMSGAKLVHVFDRNADESVTWIMQRKRRPFTAKTTVRTCVSGVQALLRKHAGFEQDLAAVKEQVDAVINEARKLSGLFPFAREHIATRHGETLRAWHDLLENGAQRKDKLNCNKQKRCKLTLTTTAT</sequence>
<dbReference type="InterPro" id="IPR002017">
    <property type="entry name" value="Spectrin_repeat"/>
</dbReference>
<dbReference type="InterPro" id="IPR018159">
    <property type="entry name" value="Spectrin/alpha-actinin"/>
</dbReference>
<dbReference type="eggNOG" id="KOG0517">
    <property type="taxonomic scope" value="Eukaryota"/>
</dbReference>
<gene>
    <name evidence="3" type="ORF">DAPPUDRAFT_317721</name>
</gene>
<dbReference type="InParanoid" id="E9GGS5"/>
<organism evidence="3 4">
    <name type="scientific">Daphnia pulex</name>
    <name type="common">Water flea</name>
    <dbReference type="NCBI Taxonomy" id="6669"/>
    <lineage>
        <taxon>Eukaryota</taxon>
        <taxon>Metazoa</taxon>
        <taxon>Ecdysozoa</taxon>
        <taxon>Arthropoda</taxon>
        <taxon>Crustacea</taxon>
        <taxon>Branchiopoda</taxon>
        <taxon>Diplostraca</taxon>
        <taxon>Cladocera</taxon>
        <taxon>Anomopoda</taxon>
        <taxon>Daphniidae</taxon>
        <taxon>Daphnia</taxon>
    </lineage>
</organism>
<protein>
    <submittedName>
        <fullName evidence="3">Uncharacterized protein</fullName>
    </submittedName>
</protein>
<evidence type="ECO:0000313" key="4">
    <source>
        <dbReference type="Proteomes" id="UP000000305"/>
    </source>
</evidence>
<keyword evidence="1" id="KW-0677">Repeat</keyword>
<dbReference type="SMART" id="SM00150">
    <property type="entry name" value="SPEC"/>
    <property type="match status" value="1"/>
</dbReference>
<evidence type="ECO:0000313" key="3">
    <source>
        <dbReference type="EMBL" id="EFX81308.1"/>
    </source>
</evidence>
<dbReference type="EMBL" id="GL732544">
    <property type="protein sequence ID" value="EFX81308.1"/>
    <property type="molecule type" value="Genomic_DNA"/>
</dbReference>
<dbReference type="Gene3D" id="1.20.58.60">
    <property type="match status" value="1"/>
</dbReference>
<dbReference type="Proteomes" id="UP000000305">
    <property type="component" value="Unassembled WGS sequence"/>
</dbReference>
<dbReference type="HOGENOM" id="CLU_1506722_0_0_1"/>
<accession>E9GGS5</accession>
<dbReference type="SUPFAM" id="SSF46966">
    <property type="entry name" value="Spectrin repeat"/>
    <property type="match status" value="1"/>
</dbReference>
<dbReference type="Pfam" id="PF00435">
    <property type="entry name" value="Spectrin"/>
    <property type="match status" value="1"/>
</dbReference>
<dbReference type="STRING" id="6669.E9GGS5"/>
<dbReference type="OrthoDB" id="7464504at2759"/>
<dbReference type="KEGG" id="dpx:DAPPUDRAFT_317721"/>
<evidence type="ECO:0000256" key="1">
    <source>
        <dbReference type="ARBA" id="ARBA00022737"/>
    </source>
</evidence>
<reference evidence="3 4" key="1">
    <citation type="journal article" date="2011" name="Science">
        <title>The ecoresponsive genome of Daphnia pulex.</title>
        <authorList>
            <person name="Colbourne J.K."/>
            <person name="Pfrender M.E."/>
            <person name="Gilbert D."/>
            <person name="Thomas W.K."/>
            <person name="Tucker A."/>
            <person name="Oakley T.H."/>
            <person name="Tokishita S."/>
            <person name="Aerts A."/>
            <person name="Arnold G.J."/>
            <person name="Basu M.K."/>
            <person name="Bauer D.J."/>
            <person name="Caceres C.E."/>
            <person name="Carmel L."/>
            <person name="Casola C."/>
            <person name="Choi J.H."/>
            <person name="Detter J.C."/>
            <person name="Dong Q."/>
            <person name="Dusheyko S."/>
            <person name="Eads B.D."/>
            <person name="Frohlich T."/>
            <person name="Geiler-Samerotte K.A."/>
            <person name="Gerlach D."/>
            <person name="Hatcher P."/>
            <person name="Jogdeo S."/>
            <person name="Krijgsveld J."/>
            <person name="Kriventseva E.V."/>
            <person name="Kultz D."/>
            <person name="Laforsch C."/>
            <person name="Lindquist E."/>
            <person name="Lopez J."/>
            <person name="Manak J.R."/>
            <person name="Muller J."/>
            <person name="Pangilinan J."/>
            <person name="Patwardhan R.P."/>
            <person name="Pitluck S."/>
            <person name="Pritham E.J."/>
            <person name="Rechtsteiner A."/>
            <person name="Rho M."/>
            <person name="Rogozin I.B."/>
            <person name="Sakarya O."/>
            <person name="Salamov A."/>
            <person name="Schaack S."/>
            <person name="Shapiro H."/>
            <person name="Shiga Y."/>
            <person name="Skalitzky C."/>
            <person name="Smith Z."/>
            <person name="Souvorov A."/>
            <person name="Sung W."/>
            <person name="Tang Z."/>
            <person name="Tsuchiya D."/>
            <person name="Tu H."/>
            <person name="Vos H."/>
            <person name="Wang M."/>
            <person name="Wolf Y.I."/>
            <person name="Yamagata H."/>
            <person name="Yamada T."/>
            <person name="Ye Y."/>
            <person name="Shaw J.R."/>
            <person name="Andrews J."/>
            <person name="Crease T.J."/>
            <person name="Tang H."/>
            <person name="Lucas S.M."/>
            <person name="Robertson H.M."/>
            <person name="Bork P."/>
            <person name="Koonin E.V."/>
            <person name="Zdobnov E.M."/>
            <person name="Grigoriev I.V."/>
            <person name="Lynch M."/>
            <person name="Boore J.L."/>
        </authorList>
    </citation>
    <scope>NUCLEOTIDE SEQUENCE [LARGE SCALE GENOMIC DNA]</scope>
</reference>
<dbReference type="PANTHER" id="PTHR11915">
    <property type="entry name" value="SPECTRIN/FILAMIN RELATED CYTOSKELETAL PROTEIN"/>
    <property type="match status" value="1"/>
</dbReference>
<feature type="region of interest" description="Disordered" evidence="2">
    <location>
        <begin position="1"/>
        <end position="23"/>
    </location>
</feature>
<keyword evidence="4" id="KW-1185">Reference proteome</keyword>
<name>E9GGS5_DAPPU</name>
<evidence type="ECO:0000256" key="2">
    <source>
        <dbReference type="SAM" id="MobiDB-lite"/>
    </source>
</evidence>
<feature type="compositionally biased region" description="Basic and acidic residues" evidence="2">
    <location>
        <begin position="1"/>
        <end position="11"/>
    </location>
</feature>
<proteinExistence type="predicted"/>